<evidence type="ECO:0000313" key="2">
    <source>
        <dbReference type="Proteomes" id="UP000008493"/>
    </source>
</evidence>
<dbReference type="Proteomes" id="UP000008493">
    <property type="component" value="Unassembled WGS sequence"/>
</dbReference>
<reference evidence="2" key="1">
    <citation type="journal article" date="2012" name="Proc. Natl. Acad. Sci. U.S.A.">
        <title>Genome sequence of the button mushroom Agaricus bisporus reveals mechanisms governing adaptation to a humic-rich ecological niche.</title>
        <authorList>
            <person name="Morin E."/>
            <person name="Kohler A."/>
            <person name="Baker A.R."/>
            <person name="Foulongne-Oriol M."/>
            <person name="Lombard V."/>
            <person name="Nagy L.G."/>
            <person name="Ohm R.A."/>
            <person name="Patyshakuliyeva A."/>
            <person name="Brun A."/>
            <person name="Aerts A.L."/>
            <person name="Bailey A.M."/>
            <person name="Billette C."/>
            <person name="Coutinho P.M."/>
            <person name="Deakin G."/>
            <person name="Doddapaneni H."/>
            <person name="Floudas D."/>
            <person name="Grimwood J."/>
            <person name="Hilden K."/>
            <person name="Kuees U."/>
            <person name="LaButti K.M."/>
            <person name="Lapidus A."/>
            <person name="Lindquist E.A."/>
            <person name="Lucas S.M."/>
            <person name="Murat C."/>
            <person name="Riley R.W."/>
            <person name="Salamov A.A."/>
            <person name="Schmutz J."/>
            <person name="Subramanian V."/>
            <person name="Woesten H.A.B."/>
            <person name="Xu J."/>
            <person name="Eastwood D.C."/>
            <person name="Foster G.D."/>
            <person name="Sonnenberg A.S."/>
            <person name="Cullen D."/>
            <person name="de Vries R.P."/>
            <person name="Lundell T."/>
            <person name="Hibbett D.S."/>
            <person name="Henrissat B."/>
            <person name="Burton K.S."/>
            <person name="Kerrigan R.W."/>
            <person name="Challen M.P."/>
            <person name="Grigoriev I.V."/>
            <person name="Martin F."/>
        </authorList>
    </citation>
    <scope>NUCLEOTIDE SEQUENCE [LARGE SCALE GENOMIC DNA]</scope>
    <source>
        <strain evidence="2">JB137-S8 / ATCC MYA-4627 / FGSC 10392</strain>
    </source>
</reference>
<organism evidence="1 2">
    <name type="scientific">Agaricus bisporus var. burnettii (strain JB137-S8 / ATCC MYA-4627 / FGSC 10392)</name>
    <name type="common">White button mushroom</name>
    <dbReference type="NCBI Taxonomy" id="597362"/>
    <lineage>
        <taxon>Eukaryota</taxon>
        <taxon>Fungi</taxon>
        <taxon>Dikarya</taxon>
        <taxon>Basidiomycota</taxon>
        <taxon>Agaricomycotina</taxon>
        <taxon>Agaricomycetes</taxon>
        <taxon>Agaricomycetidae</taxon>
        <taxon>Agaricales</taxon>
        <taxon>Agaricineae</taxon>
        <taxon>Agaricaceae</taxon>
        <taxon>Agaricus</taxon>
    </lineage>
</organism>
<dbReference type="HOGENOM" id="CLU_1749065_0_0_1"/>
<dbReference type="GeneID" id="18827913"/>
<dbReference type="AlphaFoldDB" id="K5WUY7"/>
<dbReference type="KEGG" id="abp:AGABI1DRAFT133331"/>
<dbReference type="RefSeq" id="XP_007334979.1">
    <property type="nucleotide sequence ID" value="XM_007334917.1"/>
</dbReference>
<evidence type="ECO:0000313" key="1">
    <source>
        <dbReference type="EMBL" id="EKM74382.1"/>
    </source>
</evidence>
<protein>
    <submittedName>
        <fullName evidence="1">Uncharacterized protein</fullName>
    </submittedName>
</protein>
<name>K5WUY7_AGABU</name>
<gene>
    <name evidence="1" type="ORF">AGABI1DRAFT_133331</name>
</gene>
<keyword evidence="2" id="KW-1185">Reference proteome</keyword>
<dbReference type="InParanoid" id="K5WUY7"/>
<proteinExistence type="predicted"/>
<dbReference type="EMBL" id="JH971482">
    <property type="protein sequence ID" value="EKM74382.1"/>
    <property type="molecule type" value="Genomic_DNA"/>
</dbReference>
<sequence length="149" mass="16659">MLEYTKETVAPKVVVSDVNKTQAVATIKNKSLSDFTKALERMQCHKFLFASPTGSILDDKVRDALDTLAEGKHCTDSKMHMDIEGGVPPESIIPDDPKYQVSKPSSVDLTFYKQINGWLEHASLKQASRTRTSKRIAAQPQYLNNTYVL</sequence>
<accession>K5WUY7</accession>